<dbReference type="PANTHER" id="PTHR33606:SF3">
    <property type="entry name" value="PROTEIN YCII"/>
    <property type="match status" value="1"/>
</dbReference>
<dbReference type="Proteomes" id="UP000184387">
    <property type="component" value="Unassembled WGS sequence"/>
</dbReference>
<evidence type="ECO:0000256" key="1">
    <source>
        <dbReference type="ARBA" id="ARBA00007689"/>
    </source>
</evidence>
<evidence type="ECO:0000259" key="2">
    <source>
        <dbReference type="Pfam" id="PF03795"/>
    </source>
</evidence>
<keyword evidence="4" id="KW-1185">Reference proteome</keyword>
<dbReference type="InterPro" id="IPR051807">
    <property type="entry name" value="Sec-metab_biosynth-assoc"/>
</dbReference>
<reference evidence="3 4" key="1">
    <citation type="submission" date="2016-11" db="EMBL/GenBank/DDBJ databases">
        <authorList>
            <person name="Jaros S."/>
            <person name="Januszkiewicz K."/>
            <person name="Wedrychowicz H."/>
        </authorList>
    </citation>
    <scope>NUCLEOTIDE SEQUENCE [LARGE SCALE GENOMIC DNA]</scope>
    <source>
        <strain evidence="3 4">DSM 14916</strain>
    </source>
</reference>
<gene>
    <name evidence="3" type="ORF">SAMN02745194_01526</name>
</gene>
<dbReference type="Gene3D" id="3.30.70.1060">
    <property type="entry name" value="Dimeric alpha+beta barrel"/>
    <property type="match status" value="2"/>
</dbReference>
<evidence type="ECO:0000313" key="4">
    <source>
        <dbReference type="Proteomes" id="UP000184387"/>
    </source>
</evidence>
<comment type="similarity">
    <text evidence="1">Belongs to the YciI family.</text>
</comment>
<dbReference type="EMBL" id="FQZF01000007">
    <property type="protein sequence ID" value="SHI99707.1"/>
    <property type="molecule type" value="Genomic_DNA"/>
</dbReference>
<dbReference type="Pfam" id="PF03795">
    <property type="entry name" value="YCII"/>
    <property type="match status" value="1"/>
</dbReference>
<evidence type="ECO:0000313" key="3">
    <source>
        <dbReference type="EMBL" id="SHI99707.1"/>
    </source>
</evidence>
<organism evidence="3 4">
    <name type="scientific">Muricoccus roseus</name>
    <dbReference type="NCBI Taxonomy" id="198092"/>
    <lineage>
        <taxon>Bacteria</taxon>
        <taxon>Pseudomonadati</taxon>
        <taxon>Pseudomonadota</taxon>
        <taxon>Alphaproteobacteria</taxon>
        <taxon>Acetobacterales</taxon>
        <taxon>Roseomonadaceae</taxon>
        <taxon>Muricoccus</taxon>
    </lineage>
</organism>
<dbReference type="AlphaFoldDB" id="A0A1M6FPT5"/>
<dbReference type="SUPFAM" id="SSF54909">
    <property type="entry name" value="Dimeric alpha+beta barrel"/>
    <property type="match status" value="2"/>
</dbReference>
<dbReference type="InterPro" id="IPR011008">
    <property type="entry name" value="Dimeric_a/b-barrel"/>
</dbReference>
<dbReference type="RefSeq" id="WP_245818225.1">
    <property type="nucleotide sequence ID" value="NZ_FQZF01000007.1"/>
</dbReference>
<proteinExistence type="inferred from homology"/>
<feature type="domain" description="YCII-related" evidence="2">
    <location>
        <begin position="119"/>
        <end position="192"/>
    </location>
</feature>
<dbReference type="InterPro" id="IPR005545">
    <property type="entry name" value="YCII"/>
</dbReference>
<dbReference type="PANTHER" id="PTHR33606">
    <property type="entry name" value="PROTEIN YCII"/>
    <property type="match status" value="1"/>
</dbReference>
<protein>
    <submittedName>
        <fullName evidence="3">Uncharacterized conserved protein YciI, contains a putative active-site phosphohistidine</fullName>
    </submittedName>
</protein>
<sequence>MTECRLILAGAAIDAGARIGAVRDAHLALLRPMAEAGDLLLGLPLLDASGYRGSLMLVSAAALDRYLAAEPFRREGIWAWQEVHPFRIAPLPYRPLPSAGETPAGHTHVVSVAWDGTDEGAPARRLAVRERHLARVEPAARQGVLALGGAILDGPGGGMRGSVAVTAHPTVEAAQAWWAEDPYVTGGVWRDVTWYATRFAPLPYRPLPGTA</sequence>
<name>A0A1M6FPT5_9PROT</name>
<accession>A0A1M6FPT5</accession>
<dbReference type="STRING" id="198092.SAMN02745194_01526"/>